<evidence type="ECO:0000259" key="5">
    <source>
        <dbReference type="Pfam" id="PF02836"/>
    </source>
</evidence>
<dbReference type="GO" id="GO:0004553">
    <property type="term" value="F:hydrolase activity, hydrolyzing O-glycosyl compounds"/>
    <property type="evidence" value="ECO:0007669"/>
    <property type="project" value="InterPro"/>
</dbReference>
<dbReference type="Gene3D" id="3.20.20.80">
    <property type="entry name" value="Glycosidases"/>
    <property type="match status" value="1"/>
</dbReference>
<dbReference type="InterPro" id="IPR006102">
    <property type="entry name" value="Ig-like_GH2"/>
</dbReference>
<dbReference type="EMBL" id="JACRSQ010000011">
    <property type="protein sequence ID" value="MBC8543679.1"/>
    <property type="molecule type" value="Genomic_DNA"/>
</dbReference>
<feature type="domain" description="Glycoside hydrolase family 2 immunoglobulin-like beta-sandwich" evidence="4">
    <location>
        <begin position="181"/>
        <end position="266"/>
    </location>
</feature>
<dbReference type="InterPro" id="IPR054593">
    <property type="entry name" value="Beta-mannosidase-like_N2"/>
</dbReference>
<dbReference type="InterPro" id="IPR006103">
    <property type="entry name" value="Glyco_hydro_2_cat"/>
</dbReference>
<name>A0A926I0Z1_9FIRM</name>
<dbReference type="InterPro" id="IPR036156">
    <property type="entry name" value="Beta-gal/glucu_dom_sf"/>
</dbReference>
<feature type="domain" description="Beta-mannosidase-like galactose-binding" evidence="8">
    <location>
        <begin position="60"/>
        <end position="131"/>
    </location>
</feature>
<dbReference type="InterPro" id="IPR013783">
    <property type="entry name" value="Ig-like_fold"/>
</dbReference>
<dbReference type="SUPFAM" id="SSF51445">
    <property type="entry name" value="(Trans)glycosidases"/>
    <property type="match status" value="1"/>
</dbReference>
<reference evidence="9" key="1">
    <citation type="submission" date="2020-08" db="EMBL/GenBank/DDBJ databases">
        <title>Genome public.</title>
        <authorList>
            <person name="Liu C."/>
            <person name="Sun Q."/>
        </authorList>
    </citation>
    <scope>NUCLEOTIDE SEQUENCE</scope>
    <source>
        <strain evidence="9">NSJ-32</strain>
    </source>
</reference>
<dbReference type="Pfam" id="PF22666">
    <property type="entry name" value="Glyco_hydro_2_N2"/>
    <property type="match status" value="1"/>
</dbReference>
<evidence type="ECO:0000259" key="4">
    <source>
        <dbReference type="Pfam" id="PF00703"/>
    </source>
</evidence>
<comment type="caution">
    <text evidence="9">The sequence shown here is derived from an EMBL/GenBank/DDBJ whole genome shotgun (WGS) entry which is preliminary data.</text>
</comment>
<dbReference type="InterPro" id="IPR023232">
    <property type="entry name" value="Glyco_hydro_2_AS"/>
</dbReference>
<dbReference type="InterPro" id="IPR032311">
    <property type="entry name" value="DUF4982"/>
</dbReference>
<organism evidence="9 10">
    <name type="scientific">Bianquea renquensis</name>
    <dbReference type="NCBI Taxonomy" id="2763661"/>
    <lineage>
        <taxon>Bacteria</taxon>
        <taxon>Bacillati</taxon>
        <taxon>Bacillota</taxon>
        <taxon>Clostridia</taxon>
        <taxon>Eubacteriales</taxon>
        <taxon>Bianqueaceae</taxon>
        <taxon>Bianquea</taxon>
    </lineage>
</organism>
<dbReference type="PANTHER" id="PTHR42732:SF1">
    <property type="entry name" value="BETA-MANNOSIDASE"/>
    <property type="match status" value="1"/>
</dbReference>
<evidence type="ECO:0000259" key="8">
    <source>
        <dbReference type="Pfam" id="PF22666"/>
    </source>
</evidence>
<sequence>MEITSWKFCRGECPGAEQQDYDDVRWETVCVPHDWSIEGSFREDEAAGGSGGYLPTGIGWYRTTFAVEAPSGEAKVFLGFDGVYRCAQIWVNGHLAGRHANGYTGYLLDITPWVLTREQNCLAVRVDNSHQPESRWYTGSGLYRSVRLIITGLLHFRPYGVRVETPVITSDLAMPLAEAVILNEAPDAIEFSLYNTILDPQGEHVTTTETLYRLRAGEEVRLLDELLRIQAPKLWSTEDPQVYTLKSSIWVDGQRVDEQVATFGIREAAFTAREGFVLNGEPTLMKGVCLHHDGGLVGAAVPRRVLERRLALLKEMGCNAIRTSHNPPSPEFLDLCDRMGFLVMEELYDEWMITKPKGTQTRYGVSEFFQETVVQDVLFTVRRDRNHPCIVIWSAGNEVPEQSEPDGILILAKLKELIAREDARPVTVGCDRIASQDGQAALPEFLALQDVIGYNYADRWGERRELASEADHVADPTRCFIGTEDSAVRMIRGEYQVDRENPYSACLPDLERMWKYTVTRNHVAGTFLWAGIDYWGEANWPCVASNFGQMDTCGFPKMGYYFYQSLWTEAPMVKLFPHWNWEGREGEPIPVVCFTNCDYVELFLNGRFLGRQSYEFPRLGMNMAFGCYDRPNRVVTTGDLHLTWQVPYEPGELRVLAYRGGSLAAEDTARTAKSPKRFQIQCEQEIFAGEEDIAHVAVDIVDKNGVIVPDASMKVQFAVEGPGVLVGVDNGNPMCHKSRRGTVIRAFHGKCLAIIRGTGDEGIIRVLIQAKKLEPAEMRIVCKRRK</sequence>
<evidence type="ECO:0000256" key="3">
    <source>
        <dbReference type="ARBA" id="ARBA00023295"/>
    </source>
</evidence>
<dbReference type="Pfam" id="PF18565">
    <property type="entry name" value="Glyco_hydro2_C5"/>
    <property type="match status" value="1"/>
</dbReference>
<evidence type="ECO:0000259" key="6">
    <source>
        <dbReference type="Pfam" id="PF16355"/>
    </source>
</evidence>
<evidence type="ECO:0000256" key="2">
    <source>
        <dbReference type="ARBA" id="ARBA00022801"/>
    </source>
</evidence>
<dbReference type="InterPro" id="IPR040605">
    <property type="entry name" value="Glyco_hydro2_dom5"/>
</dbReference>
<evidence type="ECO:0000313" key="10">
    <source>
        <dbReference type="Proteomes" id="UP000657006"/>
    </source>
</evidence>
<dbReference type="InterPro" id="IPR051913">
    <property type="entry name" value="GH2_Domain-Containing"/>
</dbReference>
<dbReference type="AlphaFoldDB" id="A0A926I0Z1"/>
<gene>
    <name evidence="9" type="ORF">H8730_08990</name>
</gene>
<dbReference type="SUPFAM" id="SSF49785">
    <property type="entry name" value="Galactose-binding domain-like"/>
    <property type="match status" value="1"/>
</dbReference>
<dbReference type="InterPro" id="IPR017853">
    <property type="entry name" value="GH"/>
</dbReference>
<dbReference type="PANTHER" id="PTHR42732">
    <property type="entry name" value="BETA-GALACTOSIDASE"/>
    <property type="match status" value="1"/>
</dbReference>
<dbReference type="Pfam" id="PF00703">
    <property type="entry name" value="Glyco_hydro_2"/>
    <property type="match status" value="1"/>
</dbReference>
<dbReference type="Pfam" id="PF02836">
    <property type="entry name" value="Glyco_hydro_2_C"/>
    <property type="match status" value="1"/>
</dbReference>
<feature type="domain" description="Glycoside hydrolase family 2" evidence="7">
    <location>
        <begin position="684"/>
        <end position="778"/>
    </location>
</feature>
<protein>
    <submittedName>
        <fullName evidence="9">Glycoside hydrolase family 2 protein</fullName>
    </submittedName>
</protein>
<keyword evidence="3" id="KW-0326">Glycosidase</keyword>
<feature type="domain" description="Glycoside hydrolase family 2 catalytic" evidence="5">
    <location>
        <begin position="274"/>
        <end position="438"/>
    </location>
</feature>
<dbReference type="Proteomes" id="UP000657006">
    <property type="component" value="Unassembled WGS sequence"/>
</dbReference>
<keyword evidence="10" id="KW-1185">Reference proteome</keyword>
<dbReference type="GO" id="GO:0005975">
    <property type="term" value="P:carbohydrate metabolic process"/>
    <property type="evidence" value="ECO:0007669"/>
    <property type="project" value="InterPro"/>
</dbReference>
<dbReference type="PRINTS" id="PR00132">
    <property type="entry name" value="GLHYDRLASE2"/>
</dbReference>
<evidence type="ECO:0000259" key="7">
    <source>
        <dbReference type="Pfam" id="PF18565"/>
    </source>
</evidence>
<dbReference type="InterPro" id="IPR008979">
    <property type="entry name" value="Galactose-bd-like_sf"/>
</dbReference>
<dbReference type="SUPFAM" id="SSF49303">
    <property type="entry name" value="beta-Galactosidase/glucuronidase domain"/>
    <property type="match status" value="1"/>
</dbReference>
<dbReference type="InterPro" id="IPR006101">
    <property type="entry name" value="Glyco_hydro_2"/>
</dbReference>
<dbReference type="RefSeq" id="WP_177717927.1">
    <property type="nucleotide sequence ID" value="NZ_JACRSQ010000011.1"/>
</dbReference>
<dbReference type="Gene3D" id="2.60.40.10">
    <property type="entry name" value="Immunoglobulins"/>
    <property type="match status" value="3"/>
</dbReference>
<dbReference type="Gene3D" id="2.60.120.260">
    <property type="entry name" value="Galactose-binding domain-like"/>
    <property type="match status" value="1"/>
</dbReference>
<dbReference type="PROSITE" id="PS00608">
    <property type="entry name" value="GLYCOSYL_HYDROL_F2_2"/>
    <property type="match status" value="1"/>
</dbReference>
<proteinExistence type="inferred from homology"/>
<dbReference type="Pfam" id="PF16355">
    <property type="entry name" value="DUF4982"/>
    <property type="match status" value="1"/>
</dbReference>
<comment type="similarity">
    <text evidence="1">Belongs to the glycosyl hydrolase 2 family.</text>
</comment>
<feature type="domain" description="DUF4982" evidence="6">
    <location>
        <begin position="586"/>
        <end position="662"/>
    </location>
</feature>
<keyword evidence="2 9" id="KW-0378">Hydrolase</keyword>
<evidence type="ECO:0000256" key="1">
    <source>
        <dbReference type="ARBA" id="ARBA00007401"/>
    </source>
</evidence>
<evidence type="ECO:0000313" key="9">
    <source>
        <dbReference type="EMBL" id="MBC8543679.1"/>
    </source>
</evidence>
<accession>A0A926I0Z1</accession>